<evidence type="ECO:0000313" key="1">
    <source>
        <dbReference type="EMBL" id="KAK2951635.1"/>
    </source>
</evidence>
<sequence length="184" mass="21664">MNIIHNSFWLSTPDYLELLEITDPDQQQAVHETVLKQVLAPSEKYIRHLCVNRYSIIDGEQSRFFLELLANLLELSPSSHPTMDFVLCLPVVLTIPSCLTFFESERSIWYFLDSMVDAQWDWNTKGGEQRQMWKKILRILRMEGIDDVVESKLQNDHDGDWTEYVVEESITWNNLQAMNLPRRT</sequence>
<organism evidence="1 2">
    <name type="scientific">Blattamonas nauphoetae</name>
    <dbReference type="NCBI Taxonomy" id="2049346"/>
    <lineage>
        <taxon>Eukaryota</taxon>
        <taxon>Metamonada</taxon>
        <taxon>Preaxostyla</taxon>
        <taxon>Oxymonadida</taxon>
        <taxon>Blattamonas</taxon>
    </lineage>
</organism>
<dbReference type="Proteomes" id="UP001281761">
    <property type="component" value="Unassembled WGS sequence"/>
</dbReference>
<comment type="caution">
    <text evidence="1">The sequence shown here is derived from an EMBL/GenBank/DDBJ whole genome shotgun (WGS) entry which is preliminary data.</text>
</comment>
<accession>A0ABQ9XJK3</accession>
<evidence type="ECO:0000313" key="2">
    <source>
        <dbReference type="Proteomes" id="UP001281761"/>
    </source>
</evidence>
<name>A0ABQ9XJK3_9EUKA</name>
<reference evidence="1 2" key="1">
    <citation type="journal article" date="2022" name="bioRxiv">
        <title>Genomics of Preaxostyla Flagellates Illuminates Evolutionary Transitions and the Path Towards Mitochondrial Loss.</title>
        <authorList>
            <person name="Novak L.V.F."/>
            <person name="Treitli S.C."/>
            <person name="Pyrih J."/>
            <person name="Halakuc P."/>
            <person name="Pipaliya S.V."/>
            <person name="Vacek V."/>
            <person name="Brzon O."/>
            <person name="Soukal P."/>
            <person name="Eme L."/>
            <person name="Dacks J.B."/>
            <person name="Karnkowska A."/>
            <person name="Elias M."/>
            <person name="Hampl V."/>
        </authorList>
    </citation>
    <scope>NUCLEOTIDE SEQUENCE [LARGE SCALE GENOMIC DNA]</scope>
    <source>
        <strain evidence="1">NAU3</strain>
        <tissue evidence="1">Gut</tissue>
    </source>
</reference>
<proteinExistence type="predicted"/>
<gene>
    <name evidence="1" type="ORF">BLNAU_13374</name>
</gene>
<protein>
    <submittedName>
        <fullName evidence="1">Uncharacterized protein</fullName>
    </submittedName>
</protein>
<dbReference type="EMBL" id="JARBJD010000115">
    <property type="protein sequence ID" value="KAK2951635.1"/>
    <property type="molecule type" value="Genomic_DNA"/>
</dbReference>
<keyword evidence="2" id="KW-1185">Reference proteome</keyword>